<keyword evidence="2" id="KW-0812">Transmembrane</keyword>
<keyword evidence="2" id="KW-0472">Membrane</keyword>
<feature type="compositionally biased region" description="Polar residues" evidence="1">
    <location>
        <begin position="158"/>
        <end position="178"/>
    </location>
</feature>
<evidence type="ECO:0000313" key="3">
    <source>
        <dbReference type="EMBL" id="TNM36420.1"/>
    </source>
</evidence>
<evidence type="ECO:0000256" key="2">
    <source>
        <dbReference type="SAM" id="Phobius"/>
    </source>
</evidence>
<gene>
    <name evidence="3" type="ORF">FHP29_19970</name>
</gene>
<evidence type="ECO:0000313" key="4">
    <source>
        <dbReference type="Proteomes" id="UP000313231"/>
    </source>
</evidence>
<keyword evidence="2" id="KW-1133">Transmembrane helix</keyword>
<feature type="region of interest" description="Disordered" evidence="1">
    <location>
        <begin position="150"/>
        <end position="178"/>
    </location>
</feature>
<dbReference type="RefSeq" id="WP_139624605.1">
    <property type="nucleotide sequence ID" value="NZ_VDMP01000027.1"/>
</dbReference>
<name>A0A5C4VKR0_9ACTN</name>
<feature type="region of interest" description="Disordered" evidence="1">
    <location>
        <begin position="1"/>
        <end position="122"/>
    </location>
</feature>
<organism evidence="3 4">
    <name type="scientific">Nocardioides albidus</name>
    <dbReference type="NCBI Taxonomy" id="1517589"/>
    <lineage>
        <taxon>Bacteria</taxon>
        <taxon>Bacillati</taxon>
        <taxon>Actinomycetota</taxon>
        <taxon>Actinomycetes</taxon>
        <taxon>Propionibacteriales</taxon>
        <taxon>Nocardioidaceae</taxon>
        <taxon>Nocardioides</taxon>
    </lineage>
</organism>
<sequence>MADRDTPDDTDPTGRARPDDRRLEHDEFRSLLTPSKEVPRIGPIDEPITVAGHDVPRFEPLEGAGELPGFDPDAVRRRRSDRRRSHHRHRPRPRAEAAPVEPAKEPAKQPVKERVASGPSADGRRETLIVVAVLVVLIVLGAIYVAAQRSDQPRDSGLPQSSAQGASRVSSQPLAVRA</sequence>
<reference evidence="3 4" key="1">
    <citation type="journal article" date="2016" name="Int. J. Syst. Evol. Microbiol.">
        <title>Nocardioides albidus sp. nov., an actinobacterium isolated from garden soil.</title>
        <authorList>
            <person name="Singh H."/>
            <person name="Du J."/>
            <person name="Trinh H."/>
            <person name="Won K."/>
            <person name="Yang J.E."/>
            <person name="Yin C."/>
            <person name="Kook M."/>
            <person name="Yi T.H."/>
        </authorList>
    </citation>
    <scope>NUCLEOTIDE SEQUENCE [LARGE SCALE GENOMIC DNA]</scope>
    <source>
        <strain evidence="3 4">CCTCC AB 2015297</strain>
    </source>
</reference>
<protein>
    <submittedName>
        <fullName evidence="3">Uncharacterized protein</fullName>
    </submittedName>
</protein>
<proteinExistence type="predicted"/>
<feature type="transmembrane region" description="Helical" evidence="2">
    <location>
        <begin position="128"/>
        <end position="147"/>
    </location>
</feature>
<dbReference type="AlphaFoldDB" id="A0A5C4VKR0"/>
<feature type="compositionally biased region" description="Basic and acidic residues" evidence="1">
    <location>
        <begin position="1"/>
        <end position="29"/>
    </location>
</feature>
<dbReference type="Proteomes" id="UP000313231">
    <property type="component" value="Unassembled WGS sequence"/>
</dbReference>
<feature type="compositionally biased region" description="Basic residues" evidence="1">
    <location>
        <begin position="76"/>
        <end position="92"/>
    </location>
</feature>
<keyword evidence="4" id="KW-1185">Reference proteome</keyword>
<dbReference type="EMBL" id="VDMP01000027">
    <property type="protein sequence ID" value="TNM36420.1"/>
    <property type="molecule type" value="Genomic_DNA"/>
</dbReference>
<accession>A0A5C4VKR0</accession>
<feature type="compositionally biased region" description="Basic and acidic residues" evidence="1">
    <location>
        <begin position="102"/>
        <end position="115"/>
    </location>
</feature>
<evidence type="ECO:0000256" key="1">
    <source>
        <dbReference type="SAM" id="MobiDB-lite"/>
    </source>
</evidence>
<comment type="caution">
    <text evidence="3">The sequence shown here is derived from an EMBL/GenBank/DDBJ whole genome shotgun (WGS) entry which is preliminary data.</text>
</comment>